<feature type="compositionally biased region" description="Low complexity" evidence="1">
    <location>
        <begin position="1386"/>
        <end position="1402"/>
    </location>
</feature>
<evidence type="ECO:0000256" key="1">
    <source>
        <dbReference type="SAM" id="MobiDB-lite"/>
    </source>
</evidence>
<feature type="region of interest" description="Disordered" evidence="1">
    <location>
        <begin position="1336"/>
        <end position="1415"/>
    </location>
</feature>
<evidence type="ECO:0000313" key="3">
    <source>
        <dbReference type="EMBL" id="SHI82289.1"/>
    </source>
</evidence>
<dbReference type="InterPro" id="IPR049468">
    <property type="entry name" value="Restrct_endonuc-II-like_dom"/>
</dbReference>
<accession>A0ABY1I9T9</accession>
<dbReference type="EMBL" id="FQYL01000005">
    <property type="protein sequence ID" value="SHI82289.1"/>
    <property type="molecule type" value="Genomic_DNA"/>
</dbReference>
<dbReference type="Proteomes" id="UP000184390">
    <property type="component" value="Unassembled WGS sequence"/>
</dbReference>
<organism evidence="3 4">
    <name type="scientific">Actinomyces denticolens</name>
    <dbReference type="NCBI Taxonomy" id="52767"/>
    <lineage>
        <taxon>Bacteria</taxon>
        <taxon>Bacillati</taxon>
        <taxon>Actinomycetota</taxon>
        <taxon>Actinomycetes</taxon>
        <taxon>Actinomycetales</taxon>
        <taxon>Actinomycetaceae</taxon>
        <taxon>Actinomyces</taxon>
    </lineage>
</organism>
<name>A0ABY1I9T9_9ACTO</name>
<dbReference type="Pfam" id="PF18741">
    <property type="entry name" value="MTES_1575"/>
    <property type="match status" value="1"/>
</dbReference>
<evidence type="ECO:0000313" key="4">
    <source>
        <dbReference type="Proteomes" id="UP000184390"/>
    </source>
</evidence>
<feature type="compositionally biased region" description="Basic and acidic residues" evidence="1">
    <location>
        <begin position="1375"/>
        <end position="1385"/>
    </location>
</feature>
<proteinExistence type="predicted"/>
<feature type="compositionally biased region" description="Basic and acidic residues" evidence="1">
    <location>
        <begin position="1342"/>
        <end position="1352"/>
    </location>
</feature>
<gene>
    <name evidence="3" type="ORF">SAMN05216246_105127</name>
</gene>
<feature type="domain" description="Restriction endonuclease type II-like" evidence="2">
    <location>
        <begin position="1236"/>
        <end position="1323"/>
    </location>
</feature>
<comment type="caution">
    <text evidence="3">The sequence shown here is derived from an EMBL/GenBank/DDBJ whole genome shotgun (WGS) entry which is preliminary data.</text>
</comment>
<sequence>MRGYCRSMAPSLFSFGRARHSAGHAAGDRVGSAEGRASGVGREKRLPGTIVPQHAPTPEPPAPASPTDLDDASRARVDAALASWREELVGLGGVASLDDVSLLDGAVDLTAAHPSGLAQLYAGRPTPLSSLIREPTALAAARKSVRKVAGRTDILARQFGVAPVYLAIGVATWTETIRDESRRPGAAAADGAGSPESDGPGGPGDSDAGSDPEQPHHEIPDPVLTSVLESALSSCPAGPPGTVRTVNAPVLMRPVRLASASADATIAVDPTIEVNPVLTRALRRYGSTADIQSLARAALTAEGFTPRAALTRIAAACRDYLPGFELRERLVVGAFVHPGQALVEDFDAVVDRARLSAIVAALAGVEPAQRALAVDLPAPWREDRAPDAERGAGDLDPGQLDVVESVGLGASLLLDAPPGSDVAATLAAVLADAAATGRTAIHIPATSGDGHAVAQALEDLGLGDLVVDLTEDASWRRHAAEAVQSGLGSQPPQLDVSEILRVRQRLTAVRKRLSRYVTALHARREPWNVSAYEALQTLAELTSSRSKARTTAKIVPGRLERLDDAGRERASRILHRAHSLGMLNPVQAPSPWSGLALTDLDEVTDALGRLGRLADDMLPAVETHSREVSSYTGLRRATTLAMWSDQLDMLDGVRDSLDVFLPEVFERSAADLVIATATKRWREERSIVMSGSARRRFTRQAKDLVRPGRVVEDLHAELVKVQRRREEWRRHDPDGGWPTLPQGLDEMRRTCERAMNALTELQPLLDRHDGSPALVDTPLVDLTTRVRALADDPETAQAQPERNQTTIAIDEMGMGPLVEDLRARQVPDDELDDELTYCWWSSVLAQALREDPDMGGLDAKALDELSESLRRLDAAQSASLSGPVAQACARRVRAAVEADKQQARSLYIALSKDDGVPLRDILDAHPVAWLARPVWIVPPTLVPQVLAPSAVVDLAILDASASMPVAQALPALVRAEQVLVIGDPRRADRGLAAELGPLLPAVTLPTGRNQLDAGIASFLASNGYEGIVEVIPGPPGDTTLSLIRVDGRGMPAPGRTAVETVPAEVDQVVDVVIEHALTRPDESLGVIALNTRHADEIRRAVAVAAAESPALDDFFSSAVKEPFTVIDLREARSLRRDRVVLSVGFAKTPHGRTIHAFGELGEQGGMVSLVEALCASRGATTVISSIGAEDLDPDRLRAPGARLLREVLARAAGGGTPVGPAENGEPDRLLVDLAWHLWRKGLVVVPQWGADGGPRIPLAIGHPDYPEELFVAVLTDDDDYVAEPSLRRRDRHWVERLESRGWRVHRSFSAGVFVDPEAEARTIEIMIDEILDERSAAQARPEGPELPEHVDDAAAEGAAESTASPQGAAAARATEGARPDEDGREASAGAESSSPGAEAPGAPVNPPRADGRAARPPIAQGLPIQAYSDDELDDLVAWIRSDGVARSEEEELTELRETLALTRRGTGVDAVLGNAVRRGR</sequence>
<evidence type="ECO:0000259" key="2">
    <source>
        <dbReference type="Pfam" id="PF18741"/>
    </source>
</evidence>
<feature type="compositionally biased region" description="Low complexity" evidence="1">
    <location>
        <begin position="1355"/>
        <end position="1374"/>
    </location>
</feature>
<protein>
    <recommendedName>
        <fullName evidence="2">Restriction endonuclease type II-like domain-containing protein</fullName>
    </recommendedName>
</protein>
<feature type="compositionally biased region" description="Low complexity" evidence="1">
    <location>
        <begin position="184"/>
        <end position="198"/>
    </location>
</feature>
<reference evidence="3 4" key="1">
    <citation type="submission" date="2016-11" db="EMBL/GenBank/DDBJ databases">
        <authorList>
            <person name="Varghese N."/>
            <person name="Submissions S."/>
        </authorList>
    </citation>
    <scope>NUCLEOTIDE SEQUENCE [LARGE SCALE GENOMIC DNA]</scope>
    <source>
        <strain evidence="3 4">PA</strain>
    </source>
</reference>
<feature type="compositionally biased region" description="Pro residues" evidence="1">
    <location>
        <begin position="55"/>
        <end position="64"/>
    </location>
</feature>
<feature type="region of interest" description="Disordered" evidence="1">
    <location>
        <begin position="179"/>
        <end position="220"/>
    </location>
</feature>
<feature type="region of interest" description="Disordered" evidence="1">
    <location>
        <begin position="23"/>
        <end position="72"/>
    </location>
</feature>
<keyword evidence="4" id="KW-1185">Reference proteome</keyword>